<dbReference type="SUPFAM" id="SSF56436">
    <property type="entry name" value="C-type lectin-like"/>
    <property type="match status" value="1"/>
</dbReference>
<dbReference type="GO" id="GO:0006954">
    <property type="term" value="P:inflammatory response"/>
    <property type="evidence" value="ECO:0007669"/>
    <property type="project" value="TreeGrafter"/>
</dbReference>
<keyword evidence="8" id="KW-0325">Glycoprotein</keyword>
<keyword evidence="12" id="KW-1185">Reference proteome</keyword>
<dbReference type="Ensembl" id="ENSPKIT00000014719.1">
    <property type="protein sequence ID" value="ENSPKIP00000033824.1"/>
    <property type="gene ID" value="ENSPKIG00000013392.1"/>
</dbReference>
<dbReference type="GO" id="GO:0035692">
    <property type="term" value="C:macrophage migration inhibitory factor receptor complex"/>
    <property type="evidence" value="ECO:0007669"/>
    <property type="project" value="TreeGrafter"/>
</dbReference>
<keyword evidence="7" id="KW-0675">Receptor</keyword>
<evidence type="ECO:0000256" key="1">
    <source>
        <dbReference type="ARBA" id="ARBA00004167"/>
    </source>
</evidence>
<reference evidence="11" key="2">
    <citation type="submission" date="2025-09" db="UniProtKB">
        <authorList>
            <consortium name="Ensembl"/>
        </authorList>
    </citation>
    <scope>IDENTIFICATION</scope>
</reference>
<feature type="domain" description="Link" evidence="10">
    <location>
        <begin position="32"/>
        <end position="78"/>
    </location>
</feature>
<sequence>LCNFCWNKQVWILNVHSYAVSTELSRGCSFMGVFHVEGRDRYSLTFEQAEQLCLHLSATLPDKEQVIKAYKAGMETCR</sequence>
<reference evidence="11" key="1">
    <citation type="submission" date="2025-08" db="UniProtKB">
        <authorList>
            <consortium name="Ensembl"/>
        </authorList>
    </citation>
    <scope>IDENTIFICATION</scope>
</reference>
<evidence type="ECO:0000256" key="7">
    <source>
        <dbReference type="ARBA" id="ARBA00023170"/>
    </source>
</evidence>
<accession>A0A3B3SSY9</accession>
<evidence type="ECO:0000256" key="5">
    <source>
        <dbReference type="ARBA" id="ARBA00023136"/>
    </source>
</evidence>
<dbReference type="GeneTree" id="ENSGT01000000214788"/>
<evidence type="ECO:0000256" key="9">
    <source>
        <dbReference type="PROSITE-ProRule" id="PRU00323"/>
    </source>
</evidence>
<evidence type="ECO:0000256" key="8">
    <source>
        <dbReference type="ARBA" id="ARBA00023180"/>
    </source>
</evidence>
<dbReference type="PANTHER" id="PTHR10225">
    <property type="entry name" value="HYALURONAN RECEPTOR"/>
    <property type="match status" value="1"/>
</dbReference>
<dbReference type="InterPro" id="IPR016186">
    <property type="entry name" value="C-type_lectin-like/link_sf"/>
</dbReference>
<dbReference type="Pfam" id="PF00193">
    <property type="entry name" value="Xlink"/>
    <property type="match status" value="1"/>
</dbReference>
<evidence type="ECO:0000256" key="2">
    <source>
        <dbReference type="ARBA" id="ARBA00022692"/>
    </source>
</evidence>
<keyword evidence="5" id="KW-0472">Membrane</keyword>
<dbReference type="PROSITE" id="PS50963">
    <property type="entry name" value="LINK_2"/>
    <property type="match status" value="1"/>
</dbReference>
<evidence type="ECO:0000256" key="3">
    <source>
        <dbReference type="ARBA" id="ARBA00022729"/>
    </source>
</evidence>
<dbReference type="GO" id="GO:0004896">
    <property type="term" value="F:cytokine receptor activity"/>
    <property type="evidence" value="ECO:0007669"/>
    <property type="project" value="TreeGrafter"/>
</dbReference>
<dbReference type="InterPro" id="IPR016187">
    <property type="entry name" value="CTDL_fold"/>
</dbReference>
<evidence type="ECO:0000256" key="6">
    <source>
        <dbReference type="ARBA" id="ARBA00023157"/>
    </source>
</evidence>
<dbReference type="GO" id="GO:0016323">
    <property type="term" value="C:basolateral plasma membrane"/>
    <property type="evidence" value="ECO:0007669"/>
    <property type="project" value="TreeGrafter"/>
</dbReference>
<keyword evidence="2" id="KW-0812">Transmembrane</keyword>
<dbReference type="GO" id="GO:0070374">
    <property type="term" value="P:positive regulation of ERK1 and ERK2 cascade"/>
    <property type="evidence" value="ECO:0007669"/>
    <property type="project" value="TreeGrafter"/>
</dbReference>
<evidence type="ECO:0000256" key="4">
    <source>
        <dbReference type="ARBA" id="ARBA00022989"/>
    </source>
</evidence>
<dbReference type="Proteomes" id="UP000261540">
    <property type="component" value="Unplaced"/>
</dbReference>
<keyword evidence="3" id="KW-0732">Signal</keyword>
<evidence type="ECO:0000259" key="10">
    <source>
        <dbReference type="PROSITE" id="PS50963"/>
    </source>
</evidence>
<proteinExistence type="predicted"/>
<dbReference type="GO" id="GO:0007155">
    <property type="term" value="P:cell adhesion"/>
    <property type="evidence" value="ECO:0007669"/>
    <property type="project" value="InterPro"/>
</dbReference>
<dbReference type="PANTHER" id="PTHR10225:SF6">
    <property type="entry name" value="CD44 ANTIGEN"/>
    <property type="match status" value="1"/>
</dbReference>
<dbReference type="AlphaFoldDB" id="A0A3B3SSY9"/>
<dbReference type="STRING" id="1676925.ENSPKIP00000033824"/>
<protein>
    <recommendedName>
        <fullName evidence="10">Link domain-containing protein</fullName>
    </recommendedName>
</protein>
<evidence type="ECO:0000313" key="11">
    <source>
        <dbReference type="Ensembl" id="ENSPKIP00000033824.1"/>
    </source>
</evidence>
<keyword evidence="6" id="KW-1015">Disulfide bond</keyword>
<name>A0A3B3SSY9_9TELE</name>
<dbReference type="Gene3D" id="3.10.100.10">
    <property type="entry name" value="Mannose-Binding Protein A, subunit A"/>
    <property type="match status" value="1"/>
</dbReference>
<comment type="subcellular location">
    <subcellularLocation>
        <location evidence="1">Membrane</location>
        <topology evidence="1">Single-pass membrane protein</topology>
    </subcellularLocation>
</comment>
<evidence type="ECO:0000313" key="12">
    <source>
        <dbReference type="Proteomes" id="UP000261540"/>
    </source>
</evidence>
<dbReference type="InterPro" id="IPR043210">
    <property type="entry name" value="CD44_antigen-like"/>
</dbReference>
<dbReference type="GO" id="GO:0005540">
    <property type="term" value="F:hyaluronic acid binding"/>
    <property type="evidence" value="ECO:0007669"/>
    <property type="project" value="InterPro"/>
</dbReference>
<dbReference type="InterPro" id="IPR000538">
    <property type="entry name" value="Link_dom"/>
</dbReference>
<organism evidence="11 12">
    <name type="scientific">Paramormyrops kingsleyae</name>
    <dbReference type="NCBI Taxonomy" id="1676925"/>
    <lineage>
        <taxon>Eukaryota</taxon>
        <taxon>Metazoa</taxon>
        <taxon>Chordata</taxon>
        <taxon>Craniata</taxon>
        <taxon>Vertebrata</taxon>
        <taxon>Euteleostomi</taxon>
        <taxon>Actinopterygii</taxon>
        <taxon>Neopterygii</taxon>
        <taxon>Teleostei</taxon>
        <taxon>Osteoglossocephala</taxon>
        <taxon>Osteoglossomorpha</taxon>
        <taxon>Osteoglossiformes</taxon>
        <taxon>Mormyridae</taxon>
        <taxon>Paramormyrops</taxon>
    </lineage>
</organism>
<keyword evidence="4" id="KW-1133">Transmembrane helix</keyword>
<comment type="caution">
    <text evidence="9">Lacks conserved residue(s) required for the propagation of feature annotation.</text>
</comment>